<feature type="transmembrane region" description="Helical" evidence="1">
    <location>
        <begin position="63"/>
        <end position="82"/>
    </location>
</feature>
<sequence length="118" mass="13529">MKKQLLRFWQSDKFFKIPILFSVLSAIFILTLLLFFWGSLPDRVPLFYSLFWGEGQLAAKEQLFLLPAVILVTSTVNILIASQLHHLQYVLKRVLTIGLSLIDVIILVTAVNILLIFI</sequence>
<comment type="caution">
    <text evidence="2">The sequence shown here is derived from an EMBL/GenBank/DDBJ whole genome shotgun (WGS) entry which is preliminary data.</text>
</comment>
<evidence type="ECO:0000313" key="2">
    <source>
        <dbReference type="EMBL" id="KKS13542.1"/>
    </source>
</evidence>
<evidence type="ECO:0000313" key="3">
    <source>
        <dbReference type="Proteomes" id="UP000034753"/>
    </source>
</evidence>
<dbReference type="Proteomes" id="UP000034753">
    <property type="component" value="Unassembled WGS sequence"/>
</dbReference>
<evidence type="ECO:0000256" key="1">
    <source>
        <dbReference type="SAM" id="Phobius"/>
    </source>
</evidence>
<proteinExistence type="predicted"/>
<keyword evidence="1" id="KW-0472">Membrane</keyword>
<dbReference type="EMBL" id="LCBN01000022">
    <property type="protein sequence ID" value="KKS13542.1"/>
    <property type="molecule type" value="Genomic_DNA"/>
</dbReference>
<name>A0A0G0WN87_9BACT</name>
<keyword evidence="1" id="KW-0812">Transmembrane</keyword>
<evidence type="ECO:0008006" key="4">
    <source>
        <dbReference type="Google" id="ProtNLM"/>
    </source>
</evidence>
<feature type="transmembrane region" description="Helical" evidence="1">
    <location>
        <begin position="94"/>
        <end position="117"/>
    </location>
</feature>
<gene>
    <name evidence="2" type="ORF">UU67_C0022G0008</name>
</gene>
<keyword evidence="1" id="KW-1133">Transmembrane helix</keyword>
<accession>A0A0G0WN87</accession>
<dbReference type="AlphaFoldDB" id="A0A0G0WN87"/>
<organism evidence="2 3">
    <name type="scientific">Candidatus Daviesbacteria bacterium GW2011_GWB1_41_5</name>
    <dbReference type="NCBI Taxonomy" id="1618429"/>
    <lineage>
        <taxon>Bacteria</taxon>
        <taxon>Candidatus Daviesiibacteriota</taxon>
    </lineage>
</organism>
<feature type="transmembrane region" description="Helical" evidence="1">
    <location>
        <begin position="20"/>
        <end position="40"/>
    </location>
</feature>
<reference evidence="2 3" key="1">
    <citation type="journal article" date="2015" name="Nature">
        <title>rRNA introns, odd ribosomes, and small enigmatic genomes across a large radiation of phyla.</title>
        <authorList>
            <person name="Brown C.T."/>
            <person name="Hug L.A."/>
            <person name="Thomas B.C."/>
            <person name="Sharon I."/>
            <person name="Castelle C.J."/>
            <person name="Singh A."/>
            <person name="Wilkins M.J."/>
            <person name="Williams K.H."/>
            <person name="Banfield J.F."/>
        </authorList>
    </citation>
    <scope>NUCLEOTIDE SEQUENCE [LARGE SCALE GENOMIC DNA]</scope>
</reference>
<protein>
    <recommendedName>
        <fullName evidence="4">DUF1648 domain-containing protein</fullName>
    </recommendedName>
</protein>